<gene>
    <name evidence="2" type="ORF">QQX02_04785</name>
</gene>
<dbReference type="PANTHER" id="PTHR33164:SF43">
    <property type="entry name" value="HTH-TYPE TRANSCRIPTIONAL REPRESSOR YETL"/>
    <property type="match status" value="1"/>
</dbReference>
<keyword evidence="3" id="KW-1185">Reference proteome</keyword>
<protein>
    <submittedName>
        <fullName evidence="2">MarR family transcriptional regulator</fullName>
    </submittedName>
</protein>
<dbReference type="EMBL" id="JAUHQA010000001">
    <property type="protein sequence ID" value="MDN4480237.1"/>
    <property type="molecule type" value="Genomic_DNA"/>
</dbReference>
<evidence type="ECO:0000313" key="3">
    <source>
        <dbReference type="Proteomes" id="UP001172708"/>
    </source>
</evidence>
<name>A0ABT8GFM5_9MICO</name>
<dbReference type="PANTHER" id="PTHR33164">
    <property type="entry name" value="TRANSCRIPTIONAL REGULATOR, MARR FAMILY"/>
    <property type="match status" value="1"/>
</dbReference>
<dbReference type="InterPro" id="IPR036390">
    <property type="entry name" value="WH_DNA-bd_sf"/>
</dbReference>
<dbReference type="Proteomes" id="UP001172708">
    <property type="component" value="Unassembled WGS sequence"/>
</dbReference>
<proteinExistence type="predicted"/>
<reference evidence="2" key="1">
    <citation type="submission" date="2023-06" db="EMBL/GenBank/DDBJ databases">
        <title>Egi l300058.</title>
        <authorList>
            <person name="Gao L."/>
            <person name="Fang B.-Z."/>
            <person name="Li W.-J."/>
        </authorList>
    </citation>
    <scope>NUCLEOTIDE SEQUENCE</scope>
    <source>
        <strain evidence="2">EGI L300058</strain>
    </source>
</reference>
<dbReference type="SUPFAM" id="SSF46785">
    <property type="entry name" value="Winged helix' DNA-binding domain"/>
    <property type="match status" value="1"/>
</dbReference>
<feature type="domain" description="HTH marR-type" evidence="1">
    <location>
        <begin position="2"/>
        <end position="137"/>
    </location>
</feature>
<sequence>MSDKITFSIHELVSALDTAADAMLTERYGVTANQFVFLATCADVEPTDITGLAECLRISKAAVSKRVPGLVRDGWITTRDDPAHGRRVILELTDRARDLVERAGRDLDAQFTALFTDPRAQGIDAALLNDHLNVLTALLREKAAS</sequence>
<dbReference type="Gene3D" id="1.10.10.10">
    <property type="entry name" value="Winged helix-like DNA-binding domain superfamily/Winged helix DNA-binding domain"/>
    <property type="match status" value="1"/>
</dbReference>
<comment type="caution">
    <text evidence="2">The sequence shown here is derived from an EMBL/GenBank/DDBJ whole genome shotgun (WGS) entry which is preliminary data.</text>
</comment>
<dbReference type="PROSITE" id="PS50995">
    <property type="entry name" value="HTH_MARR_2"/>
    <property type="match status" value="1"/>
</dbReference>
<evidence type="ECO:0000259" key="1">
    <source>
        <dbReference type="PROSITE" id="PS50995"/>
    </source>
</evidence>
<dbReference type="Pfam" id="PF12802">
    <property type="entry name" value="MarR_2"/>
    <property type="match status" value="1"/>
</dbReference>
<dbReference type="InterPro" id="IPR036388">
    <property type="entry name" value="WH-like_DNA-bd_sf"/>
</dbReference>
<accession>A0ABT8GFM5</accession>
<dbReference type="InterPro" id="IPR000835">
    <property type="entry name" value="HTH_MarR-typ"/>
</dbReference>
<evidence type="ECO:0000313" key="2">
    <source>
        <dbReference type="EMBL" id="MDN4480237.1"/>
    </source>
</evidence>
<dbReference type="RefSeq" id="WP_301141596.1">
    <property type="nucleotide sequence ID" value="NZ_JAUHQA010000001.1"/>
</dbReference>
<organism evidence="2 3">
    <name type="scientific">Demequina muriae</name>
    <dbReference type="NCBI Taxonomy" id="3051664"/>
    <lineage>
        <taxon>Bacteria</taxon>
        <taxon>Bacillati</taxon>
        <taxon>Actinomycetota</taxon>
        <taxon>Actinomycetes</taxon>
        <taxon>Micrococcales</taxon>
        <taxon>Demequinaceae</taxon>
        <taxon>Demequina</taxon>
    </lineage>
</organism>
<dbReference type="SMART" id="SM00347">
    <property type="entry name" value="HTH_MARR"/>
    <property type="match status" value="1"/>
</dbReference>
<dbReference type="InterPro" id="IPR039422">
    <property type="entry name" value="MarR/SlyA-like"/>
</dbReference>